<dbReference type="Gene3D" id="1.10.533.10">
    <property type="entry name" value="Death Domain, Fas"/>
    <property type="match status" value="2"/>
</dbReference>
<organism evidence="2">
    <name type="scientific">Darwinula stevensoni</name>
    <dbReference type="NCBI Taxonomy" id="69355"/>
    <lineage>
        <taxon>Eukaryota</taxon>
        <taxon>Metazoa</taxon>
        <taxon>Ecdysozoa</taxon>
        <taxon>Arthropoda</taxon>
        <taxon>Crustacea</taxon>
        <taxon>Oligostraca</taxon>
        <taxon>Ostracoda</taxon>
        <taxon>Podocopa</taxon>
        <taxon>Podocopida</taxon>
        <taxon>Darwinulocopina</taxon>
        <taxon>Darwinuloidea</taxon>
        <taxon>Darwinulidae</taxon>
        <taxon>Darwinula</taxon>
    </lineage>
</organism>
<name>A0A7R9A9F9_9CRUS</name>
<protein>
    <recommendedName>
        <fullName evidence="1">Death domain-containing protein</fullName>
    </recommendedName>
</protein>
<dbReference type="AlphaFoldDB" id="A0A7R9A9F9"/>
<evidence type="ECO:0000313" key="3">
    <source>
        <dbReference type="Proteomes" id="UP000677054"/>
    </source>
</evidence>
<feature type="domain" description="Death" evidence="1">
    <location>
        <begin position="153"/>
        <end position="220"/>
    </location>
</feature>
<dbReference type="GO" id="GO:0007165">
    <property type="term" value="P:signal transduction"/>
    <property type="evidence" value="ECO:0007669"/>
    <property type="project" value="InterPro"/>
</dbReference>
<dbReference type="EMBL" id="LR902091">
    <property type="protein sequence ID" value="CAD7249950.1"/>
    <property type="molecule type" value="Genomic_DNA"/>
</dbReference>
<dbReference type="PROSITE" id="PS50017">
    <property type="entry name" value="DEATH_DOMAIN"/>
    <property type="match status" value="1"/>
</dbReference>
<dbReference type="InterPro" id="IPR000488">
    <property type="entry name" value="Death_dom"/>
</dbReference>
<dbReference type="SUPFAM" id="SSF47986">
    <property type="entry name" value="DEATH domain"/>
    <property type="match status" value="2"/>
</dbReference>
<dbReference type="Pfam" id="PF00531">
    <property type="entry name" value="Death"/>
    <property type="match status" value="1"/>
</dbReference>
<reference evidence="2" key="1">
    <citation type="submission" date="2020-11" db="EMBL/GenBank/DDBJ databases">
        <authorList>
            <person name="Tran Van P."/>
        </authorList>
    </citation>
    <scope>NUCLEOTIDE SEQUENCE</scope>
</reference>
<keyword evidence="3" id="KW-1185">Reference proteome</keyword>
<sequence>MHGVSAGEDSEDPSGITSAVPSSMRDILQANRGSLTALDFQVETVASGLMESGVFSQRDLEAIMTPRARGERVRVHYLKLEARINPGNFKQFLAVLEQAGRSDISAKLRPLMGTLNEGSRDFAMAMLSEKIYDEDIGKIAGELRKHKIKRNSLGARLGLCEDELNAIKGKSNSPQRRMFLLLRKWNSSSSENQPATFGALYQALADEAEKKVADLIVEHLCKKKCNEVKQGIR</sequence>
<proteinExistence type="predicted"/>
<dbReference type="EMBL" id="CAJPEV010002574">
    <property type="protein sequence ID" value="CAG0897359.1"/>
    <property type="molecule type" value="Genomic_DNA"/>
</dbReference>
<dbReference type="Proteomes" id="UP000677054">
    <property type="component" value="Unassembled WGS sequence"/>
</dbReference>
<dbReference type="CDD" id="cd01670">
    <property type="entry name" value="Death"/>
    <property type="match status" value="1"/>
</dbReference>
<evidence type="ECO:0000313" key="2">
    <source>
        <dbReference type="EMBL" id="CAD7249950.1"/>
    </source>
</evidence>
<accession>A0A7R9A9F9</accession>
<evidence type="ECO:0000259" key="1">
    <source>
        <dbReference type="PROSITE" id="PS50017"/>
    </source>
</evidence>
<gene>
    <name evidence="2" type="ORF">DSTB1V02_LOCUS9735</name>
</gene>
<dbReference type="InterPro" id="IPR011029">
    <property type="entry name" value="DEATH-like_dom_sf"/>
</dbReference>
<dbReference type="CDD" id="cd01671">
    <property type="entry name" value="CARD"/>
    <property type="match status" value="1"/>
</dbReference>